<accession>A0A1G6C939</accession>
<dbReference type="AlphaFoldDB" id="A0A1G6C939"/>
<dbReference type="EMBL" id="FMXP01000019">
    <property type="protein sequence ID" value="SDB29403.1"/>
    <property type="molecule type" value="Genomic_DNA"/>
</dbReference>
<dbReference type="PANTHER" id="PTHR37816">
    <property type="entry name" value="YALI0E33011P"/>
    <property type="match status" value="1"/>
</dbReference>
<evidence type="ECO:0000313" key="2">
    <source>
        <dbReference type="Proteomes" id="UP000182508"/>
    </source>
</evidence>
<dbReference type="RefSeq" id="WP_074486209.1">
    <property type="nucleotide sequence ID" value="NZ_FMXP01000019.1"/>
</dbReference>
<dbReference type="STRING" id="439219.SAMN02910293_01473"/>
<reference evidence="1 2" key="1">
    <citation type="submission" date="2016-10" db="EMBL/GenBank/DDBJ databases">
        <authorList>
            <person name="de Groot N.N."/>
        </authorList>
    </citation>
    <scope>NUCLEOTIDE SEQUENCE [LARGE SCALE GENOMIC DNA]</scope>
    <source>
        <strain evidence="1 2">A-4</strain>
    </source>
</reference>
<keyword evidence="2" id="KW-1185">Reference proteome</keyword>
<gene>
    <name evidence="1" type="ORF">SAMN02910293_01473</name>
</gene>
<proteinExistence type="predicted"/>
<sequence length="168" mass="19140">MNKVIVIGCPGSGKSTFSIKLADLTGLPLVHLDLLNWNSDGTTVDREVFLERQKTNLKKESWIIDGNYGASMDSRFQACDTVMFLDYPLQVCLTGIENRRGKARPDMPWVEDEIDQEFIDFVKAFPETGREQIISLIDQFSDKKVYIFKNRHEADVFLEGLADCKDVL</sequence>
<dbReference type="SUPFAM" id="SSF52540">
    <property type="entry name" value="P-loop containing nucleoside triphosphate hydrolases"/>
    <property type="match status" value="1"/>
</dbReference>
<protein>
    <recommendedName>
        <fullName evidence="3">Adenylate kinase</fullName>
    </recommendedName>
</protein>
<dbReference type="Gene3D" id="3.40.50.300">
    <property type="entry name" value="P-loop containing nucleotide triphosphate hydrolases"/>
    <property type="match status" value="1"/>
</dbReference>
<dbReference type="eggNOG" id="COG0563">
    <property type="taxonomic scope" value="Bacteria"/>
</dbReference>
<evidence type="ECO:0000313" key="1">
    <source>
        <dbReference type="EMBL" id="SDB29403.1"/>
    </source>
</evidence>
<dbReference type="Proteomes" id="UP000182508">
    <property type="component" value="Unassembled WGS sequence"/>
</dbReference>
<evidence type="ECO:0008006" key="3">
    <source>
        <dbReference type="Google" id="ProtNLM"/>
    </source>
</evidence>
<dbReference type="InterPro" id="IPR052922">
    <property type="entry name" value="Cytidylate_Kinase-2"/>
</dbReference>
<dbReference type="InterPro" id="IPR027417">
    <property type="entry name" value="P-loop_NTPase"/>
</dbReference>
<dbReference type="PANTHER" id="PTHR37816:SF3">
    <property type="entry name" value="MODULATES DNA TOPOLOGY"/>
    <property type="match status" value="1"/>
</dbReference>
<name>A0A1G6C939_9STRE</name>
<organism evidence="1 2">
    <name type="scientific">Streptococcus henryi</name>
    <dbReference type="NCBI Taxonomy" id="439219"/>
    <lineage>
        <taxon>Bacteria</taxon>
        <taxon>Bacillati</taxon>
        <taxon>Bacillota</taxon>
        <taxon>Bacilli</taxon>
        <taxon>Lactobacillales</taxon>
        <taxon>Streptococcaceae</taxon>
        <taxon>Streptococcus</taxon>
    </lineage>
</organism>